<evidence type="ECO:0000256" key="2">
    <source>
        <dbReference type="ARBA" id="ARBA00003690"/>
    </source>
</evidence>
<comment type="cofactor">
    <cofactor evidence="1 14">
        <name>heme</name>
        <dbReference type="ChEBI" id="CHEBI:30413"/>
    </cofactor>
</comment>
<dbReference type="GO" id="GO:0004497">
    <property type="term" value="F:monooxygenase activity"/>
    <property type="evidence" value="ECO:0007669"/>
    <property type="project" value="UniProtKB-KW"/>
</dbReference>
<keyword evidence="10 15" id="KW-0560">Oxidoreductase</keyword>
<dbReference type="GO" id="GO:0005789">
    <property type="term" value="C:endoplasmic reticulum membrane"/>
    <property type="evidence" value="ECO:0007669"/>
    <property type="project" value="UniProtKB-SubCell"/>
</dbReference>
<accession>A0A5Q0TYP9</accession>
<protein>
    <submittedName>
        <fullName evidence="17">Cytochrome P450 CYP4C1-like protein transcript variant 3</fullName>
    </submittedName>
</protein>
<dbReference type="GO" id="GO:0005506">
    <property type="term" value="F:iron ion binding"/>
    <property type="evidence" value="ECO:0007669"/>
    <property type="project" value="InterPro"/>
</dbReference>
<sequence>MLLSVYILCTLLLCICVLLWSLERRERNKYRGVPTLPLLPFIGNIHQVIGDTQKLFHIVENITNICEEKQSLFVVWLGPCPILAVQHPDDVKMVTNSFVEKPYFYDFGRAWLGDGLVTAPGYIWKQSIKKLAGTFTSSVVDGYQDVFNAQAEKLVVNLKTKVGKEPFDVMHSLAFATLETICQTALGVSNISENIVTEEYYDAFNRCLELMIYRGMNILLHPDAIYRLTPAHKEMMKCVTALHKVSDNVMKKLRAEQKNVNISEMTGNHNQDTNRGPKFKAFLDILLELREVDPNLTDHQIKAEVDTIILAGQETVATAFFYALLMIGCKPGVQEKMYAELYSIFGNSKRPVSKEDLSRMSYCEAIINETLRLYPPAPGVMRYADRDLKLKSFTIPKGTICAINFWGAGRSVRAWGPDAKVYRPERWLEDELPGNPAAFLPFSYGRRACIGKKYAMAILKTMLAHCVRELVFESQADNLQLKIDLALRPVSGHLIQIRLREIENRCR</sequence>
<evidence type="ECO:0000256" key="14">
    <source>
        <dbReference type="PIRSR" id="PIRSR602401-1"/>
    </source>
</evidence>
<evidence type="ECO:0000256" key="10">
    <source>
        <dbReference type="ARBA" id="ARBA00023002"/>
    </source>
</evidence>
<evidence type="ECO:0000256" key="13">
    <source>
        <dbReference type="ARBA" id="ARBA00023136"/>
    </source>
</evidence>
<dbReference type="Pfam" id="PF00067">
    <property type="entry name" value="p450"/>
    <property type="match status" value="1"/>
</dbReference>
<keyword evidence="9" id="KW-0492">Microsome</keyword>
<comment type="subcellular location">
    <subcellularLocation>
        <location evidence="4">Endoplasmic reticulum membrane</location>
        <topology evidence="4">Peripheral membrane protein</topology>
    </subcellularLocation>
    <subcellularLocation>
        <location evidence="3">Microsome membrane</location>
        <topology evidence="3">Peripheral membrane protein</topology>
    </subcellularLocation>
</comment>
<evidence type="ECO:0000256" key="4">
    <source>
        <dbReference type="ARBA" id="ARBA00004406"/>
    </source>
</evidence>
<evidence type="ECO:0000256" key="15">
    <source>
        <dbReference type="RuleBase" id="RU000461"/>
    </source>
</evidence>
<reference evidence="17" key="1">
    <citation type="journal article" date="2019" name="J. Proteomics">
        <title>Combined transcriptomic and proteomic analysis of harmine on Spodoptera frugiperda Sf9 cells to reveal the potential resistance mechanism.</title>
        <authorList>
            <person name="Cui G."/>
            <person name="Sun R."/>
            <person name="Veeran S."/>
            <person name="Shu B."/>
            <person name="Yuan H."/>
            <person name="Zhong G."/>
        </authorList>
    </citation>
    <scope>NUCLEOTIDE SEQUENCE</scope>
</reference>
<keyword evidence="13" id="KW-0472">Membrane</keyword>
<dbReference type="InterPro" id="IPR017972">
    <property type="entry name" value="Cyt_P450_CS"/>
</dbReference>
<feature type="signal peptide" evidence="16">
    <location>
        <begin position="1"/>
        <end position="21"/>
    </location>
</feature>
<dbReference type="InterPro" id="IPR050196">
    <property type="entry name" value="Cytochrome_P450_Monoox"/>
</dbReference>
<dbReference type="PANTHER" id="PTHR24291">
    <property type="entry name" value="CYTOCHROME P450 FAMILY 4"/>
    <property type="match status" value="1"/>
</dbReference>
<evidence type="ECO:0000256" key="6">
    <source>
        <dbReference type="ARBA" id="ARBA00022617"/>
    </source>
</evidence>
<dbReference type="PRINTS" id="PR00385">
    <property type="entry name" value="P450"/>
</dbReference>
<evidence type="ECO:0000256" key="16">
    <source>
        <dbReference type="SAM" id="SignalP"/>
    </source>
</evidence>
<evidence type="ECO:0000256" key="12">
    <source>
        <dbReference type="ARBA" id="ARBA00023033"/>
    </source>
</evidence>
<dbReference type="EMBL" id="MN480655">
    <property type="protein sequence ID" value="QGA73291.1"/>
    <property type="molecule type" value="mRNA"/>
</dbReference>
<dbReference type="InterPro" id="IPR002401">
    <property type="entry name" value="Cyt_P450_E_grp-I"/>
</dbReference>
<dbReference type="Gene3D" id="1.10.630.10">
    <property type="entry name" value="Cytochrome P450"/>
    <property type="match status" value="1"/>
</dbReference>
<evidence type="ECO:0000256" key="5">
    <source>
        <dbReference type="ARBA" id="ARBA00010617"/>
    </source>
</evidence>
<evidence type="ECO:0000256" key="1">
    <source>
        <dbReference type="ARBA" id="ARBA00001971"/>
    </source>
</evidence>
<dbReference type="InterPro" id="IPR036396">
    <property type="entry name" value="Cyt_P450_sf"/>
</dbReference>
<comment type="function">
    <text evidence="2">May be involved in the metabolism of insect hormones and in the breakdown of synthetic insecticides.</text>
</comment>
<keyword evidence="12 15" id="KW-0503">Monooxygenase</keyword>
<evidence type="ECO:0000313" key="17">
    <source>
        <dbReference type="EMBL" id="QGA73291.1"/>
    </source>
</evidence>
<keyword evidence="11 14" id="KW-0408">Iron</keyword>
<keyword evidence="16" id="KW-0732">Signal</keyword>
<proteinExistence type="evidence at transcript level"/>
<keyword evidence="6 14" id="KW-0349">Heme</keyword>
<dbReference type="PANTHER" id="PTHR24291:SF189">
    <property type="entry name" value="CYTOCHROME P450 4C3-RELATED"/>
    <property type="match status" value="1"/>
</dbReference>
<organism evidence="17">
    <name type="scientific">Spodoptera frugiperda</name>
    <name type="common">Fall armyworm</name>
    <dbReference type="NCBI Taxonomy" id="7108"/>
    <lineage>
        <taxon>Eukaryota</taxon>
        <taxon>Metazoa</taxon>
        <taxon>Ecdysozoa</taxon>
        <taxon>Arthropoda</taxon>
        <taxon>Hexapoda</taxon>
        <taxon>Insecta</taxon>
        <taxon>Pterygota</taxon>
        <taxon>Neoptera</taxon>
        <taxon>Endopterygota</taxon>
        <taxon>Lepidoptera</taxon>
        <taxon>Glossata</taxon>
        <taxon>Ditrysia</taxon>
        <taxon>Noctuoidea</taxon>
        <taxon>Noctuidae</taxon>
        <taxon>Amphipyrinae</taxon>
        <taxon>Spodoptera</taxon>
    </lineage>
</organism>
<keyword evidence="7 14" id="KW-0479">Metal-binding</keyword>
<dbReference type="InterPro" id="IPR001128">
    <property type="entry name" value="Cyt_P450"/>
</dbReference>
<evidence type="ECO:0000256" key="11">
    <source>
        <dbReference type="ARBA" id="ARBA00023004"/>
    </source>
</evidence>
<evidence type="ECO:0000256" key="8">
    <source>
        <dbReference type="ARBA" id="ARBA00022824"/>
    </source>
</evidence>
<dbReference type="PRINTS" id="PR00463">
    <property type="entry name" value="EP450I"/>
</dbReference>
<dbReference type="AlphaFoldDB" id="A0A5Q0TYP9"/>
<dbReference type="SUPFAM" id="SSF48264">
    <property type="entry name" value="Cytochrome P450"/>
    <property type="match status" value="1"/>
</dbReference>
<name>A0A5Q0TYP9_SPOFR</name>
<evidence type="ECO:0000256" key="7">
    <source>
        <dbReference type="ARBA" id="ARBA00022723"/>
    </source>
</evidence>
<feature type="binding site" description="axial binding residue" evidence="14">
    <location>
        <position position="449"/>
    </location>
    <ligand>
        <name>heme</name>
        <dbReference type="ChEBI" id="CHEBI:30413"/>
    </ligand>
    <ligandPart>
        <name>Fe</name>
        <dbReference type="ChEBI" id="CHEBI:18248"/>
    </ligandPart>
</feature>
<keyword evidence="8" id="KW-0256">Endoplasmic reticulum</keyword>
<dbReference type="GO" id="GO:0016705">
    <property type="term" value="F:oxidoreductase activity, acting on paired donors, with incorporation or reduction of molecular oxygen"/>
    <property type="evidence" value="ECO:0007669"/>
    <property type="project" value="InterPro"/>
</dbReference>
<evidence type="ECO:0000256" key="9">
    <source>
        <dbReference type="ARBA" id="ARBA00022848"/>
    </source>
</evidence>
<evidence type="ECO:0000256" key="3">
    <source>
        <dbReference type="ARBA" id="ARBA00004174"/>
    </source>
</evidence>
<dbReference type="GO" id="GO:0020037">
    <property type="term" value="F:heme binding"/>
    <property type="evidence" value="ECO:0007669"/>
    <property type="project" value="InterPro"/>
</dbReference>
<dbReference type="PROSITE" id="PS00086">
    <property type="entry name" value="CYTOCHROME_P450"/>
    <property type="match status" value="1"/>
</dbReference>
<feature type="chain" id="PRO_5024294990" evidence="16">
    <location>
        <begin position="22"/>
        <end position="507"/>
    </location>
</feature>
<comment type="similarity">
    <text evidence="5 15">Belongs to the cytochrome P450 family.</text>
</comment>